<dbReference type="InterPro" id="IPR001867">
    <property type="entry name" value="OmpR/PhoB-type_DNA-bd"/>
</dbReference>
<feature type="domain" description="OmpR/PhoB-type" evidence="4">
    <location>
        <begin position="102"/>
        <end position="200"/>
    </location>
</feature>
<dbReference type="InterPro" id="IPR016032">
    <property type="entry name" value="Sig_transdc_resp-reg_C-effctor"/>
</dbReference>
<dbReference type="Gene3D" id="1.10.10.10">
    <property type="entry name" value="Winged helix-like DNA-binding domain superfamily/Winged helix DNA-binding domain"/>
    <property type="match status" value="1"/>
</dbReference>
<feature type="DNA-binding region" description="OmpR/PhoB-type" evidence="2">
    <location>
        <begin position="102"/>
        <end position="200"/>
    </location>
</feature>
<dbReference type="SUPFAM" id="SSF46894">
    <property type="entry name" value="C-terminal effector domain of the bipartite response regulators"/>
    <property type="match status" value="1"/>
</dbReference>
<dbReference type="EMBL" id="VFOP01000001">
    <property type="protein sequence ID" value="TQL52222.1"/>
    <property type="molecule type" value="Genomic_DNA"/>
</dbReference>
<dbReference type="GO" id="GO:0003677">
    <property type="term" value="F:DNA binding"/>
    <property type="evidence" value="ECO:0007669"/>
    <property type="project" value="UniProtKB-UniRule"/>
</dbReference>
<dbReference type="GO" id="GO:0000160">
    <property type="term" value="P:phosphorelay signal transduction system"/>
    <property type="evidence" value="ECO:0007669"/>
    <property type="project" value="InterPro"/>
</dbReference>
<keyword evidence="1 2" id="KW-0238">DNA-binding</keyword>
<organism evidence="5 6">
    <name type="scientific">Ornithinicoccus hortensis</name>
    <dbReference type="NCBI Taxonomy" id="82346"/>
    <lineage>
        <taxon>Bacteria</taxon>
        <taxon>Bacillati</taxon>
        <taxon>Actinomycetota</taxon>
        <taxon>Actinomycetes</taxon>
        <taxon>Micrococcales</taxon>
        <taxon>Intrasporangiaceae</taxon>
        <taxon>Ornithinicoccus</taxon>
    </lineage>
</organism>
<dbReference type="Proteomes" id="UP000319516">
    <property type="component" value="Unassembled WGS sequence"/>
</dbReference>
<evidence type="ECO:0000259" key="4">
    <source>
        <dbReference type="PROSITE" id="PS51755"/>
    </source>
</evidence>
<protein>
    <submittedName>
        <fullName evidence="5">Transcriptional regulator</fullName>
    </submittedName>
</protein>
<comment type="caution">
    <text evidence="5">The sequence shown here is derived from an EMBL/GenBank/DDBJ whole genome shotgun (WGS) entry which is preliminary data.</text>
</comment>
<dbReference type="CDD" id="cd00383">
    <property type="entry name" value="trans_reg_C"/>
    <property type="match status" value="1"/>
</dbReference>
<dbReference type="OrthoDB" id="3691954at2"/>
<reference evidence="5 6" key="1">
    <citation type="submission" date="2019-06" db="EMBL/GenBank/DDBJ databases">
        <title>Sequencing the genomes of 1000 actinobacteria strains.</title>
        <authorList>
            <person name="Klenk H.-P."/>
        </authorList>
    </citation>
    <scope>NUCLEOTIDE SEQUENCE [LARGE SCALE GENOMIC DNA]</scope>
    <source>
        <strain evidence="5 6">DSM 12335</strain>
    </source>
</reference>
<dbReference type="InterPro" id="IPR036388">
    <property type="entry name" value="WH-like_DNA-bd_sf"/>
</dbReference>
<evidence type="ECO:0000313" key="6">
    <source>
        <dbReference type="Proteomes" id="UP000319516"/>
    </source>
</evidence>
<keyword evidence="6" id="KW-1185">Reference proteome</keyword>
<evidence type="ECO:0000256" key="3">
    <source>
        <dbReference type="SAM" id="MobiDB-lite"/>
    </source>
</evidence>
<name>A0A542YVY2_9MICO</name>
<evidence type="ECO:0000256" key="2">
    <source>
        <dbReference type="PROSITE-ProRule" id="PRU01091"/>
    </source>
</evidence>
<accession>A0A542YVY2</accession>
<evidence type="ECO:0000313" key="5">
    <source>
        <dbReference type="EMBL" id="TQL52222.1"/>
    </source>
</evidence>
<dbReference type="GO" id="GO:0006355">
    <property type="term" value="P:regulation of DNA-templated transcription"/>
    <property type="evidence" value="ECO:0007669"/>
    <property type="project" value="InterPro"/>
</dbReference>
<dbReference type="PROSITE" id="PS51755">
    <property type="entry name" value="OMPR_PHOB"/>
    <property type="match status" value="1"/>
</dbReference>
<dbReference type="AlphaFoldDB" id="A0A542YVY2"/>
<feature type="region of interest" description="Disordered" evidence="3">
    <location>
        <begin position="71"/>
        <end position="101"/>
    </location>
</feature>
<proteinExistence type="predicted"/>
<gene>
    <name evidence="5" type="ORF">FB467_3401</name>
</gene>
<dbReference type="RefSeq" id="WP_141786122.1">
    <property type="nucleotide sequence ID" value="NZ_BAAAIK010000001.1"/>
</dbReference>
<sequence length="213" mass="22172">MTQVVPFLMGAESTGAPSVATSDLLVLVAETVEQRTRLMARLGALGPVLVVSSAEEAQRILAGTAAPAERVAGQAPAGHGAEVPDRASGSGARERPRPTPPVALLAAPGLRIVADRQVLTAGTREVQLTPLEFALFSALASDLGRVWSFAALSEQVWGTPHVGDASQVHAVVKRLRRKLNNLPAPIVVEAVRGIGFRAVTRRHISAVGPKPGS</sequence>
<dbReference type="SMART" id="SM00862">
    <property type="entry name" value="Trans_reg_C"/>
    <property type="match status" value="1"/>
</dbReference>
<dbReference type="Pfam" id="PF00486">
    <property type="entry name" value="Trans_reg_C"/>
    <property type="match status" value="1"/>
</dbReference>
<evidence type="ECO:0000256" key="1">
    <source>
        <dbReference type="ARBA" id="ARBA00023125"/>
    </source>
</evidence>